<gene>
    <name evidence="4" type="primary">PDE4D_0</name>
    <name evidence="5" type="synonym">PDE4D_3</name>
    <name evidence="5" type="ORF">AVEN_120371_1</name>
    <name evidence="4" type="ORF">AVEN_31432_1</name>
</gene>
<dbReference type="GO" id="GO:0007165">
    <property type="term" value="P:signal transduction"/>
    <property type="evidence" value="ECO:0007669"/>
    <property type="project" value="InterPro"/>
</dbReference>
<dbReference type="InterPro" id="IPR002073">
    <property type="entry name" value="PDEase_catalytic_dom"/>
</dbReference>
<keyword evidence="6" id="KW-1185">Reference proteome</keyword>
<sequence>MIESLSLRFVDSHRVGFIDYIVHPLWETWADLVHPDAQEILDTLEENRDYYQNLIPLSPLTKEAPNSELAAAAEKIQFHITS</sequence>
<name>A0A4Y2NPQ0_ARAVE</name>
<dbReference type="AlphaFoldDB" id="A0A4Y2NPQ0"/>
<comment type="caution">
    <text evidence="4">The sequence shown here is derived from an EMBL/GenBank/DDBJ whole genome shotgun (WGS) entry which is preliminary data.</text>
</comment>
<feature type="domain" description="PDEase" evidence="3">
    <location>
        <begin position="1"/>
        <end position="58"/>
    </location>
</feature>
<keyword evidence="2" id="KW-0378">Hydrolase</keyword>
<accession>A0A4Y2NPQ0</accession>
<evidence type="ECO:0000313" key="5">
    <source>
        <dbReference type="EMBL" id="GBN40559.1"/>
    </source>
</evidence>
<keyword evidence="1" id="KW-0479">Metal-binding</keyword>
<evidence type="ECO:0000313" key="4">
    <source>
        <dbReference type="EMBL" id="GBN40530.1"/>
    </source>
</evidence>
<dbReference type="GO" id="GO:0046872">
    <property type="term" value="F:metal ion binding"/>
    <property type="evidence" value="ECO:0007669"/>
    <property type="project" value="UniProtKB-KW"/>
</dbReference>
<dbReference type="OrthoDB" id="189220at2759"/>
<evidence type="ECO:0000256" key="2">
    <source>
        <dbReference type="ARBA" id="ARBA00022801"/>
    </source>
</evidence>
<protein>
    <submittedName>
        <fullName evidence="4">cAMP-specific 3',5'-cyclic phosphodiesterase 4D</fullName>
    </submittedName>
</protein>
<feature type="non-terminal residue" evidence="4">
    <location>
        <position position="82"/>
    </location>
</feature>
<evidence type="ECO:0000313" key="6">
    <source>
        <dbReference type="Proteomes" id="UP000499080"/>
    </source>
</evidence>
<dbReference type="GO" id="GO:0004114">
    <property type="term" value="F:3',5'-cyclic-nucleotide phosphodiesterase activity"/>
    <property type="evidence" value="ECO:0007669"/>
    <property type="project" value="InterPro"/>
</dbReference>
<dbReference type="EMBL" id="BGPR01128812">
    <property type="protein sequence ID" value="GBN40559.1"/>
    <property type="molecule type" value="Genomic_DNA"/>
</dbReference>
<dbReference type="Proteomes" id="UP000499080">
    <property type="component" value="Unassembled WGS sequence"/>
</dbReference>
<dbReference type="Gene3D" id="1.10.1300.10">
    <property type="entry name" value="3'5'-cyclic nucleotide phosphodiesterase, catalytic domain"/>
    <property type="match status" value="1"/>
</dbReference>
<evidence type="ECO:0000256" key="1">
    <source>
        <dbReference type="ARBA" id="ARBA00022723"/>
    </source>
</evidence>
<proteinExistence type="predicted"/>
<evidence type="ECO:0000259" key="3">
    <source>
        <dbReference type="PROSITE" id="PS51845"/>
    </source>
</evidence>
<organism evidence="4 6">
    <name type="scientific">Araneus ventricosus</name>
    <name type="common">Orbweaver spider</name>
    <name type="synonym">Epeira ventricosa</name>
    <dbReference type="NCBI Taxonomy" id="182803"/>
    <lineage>
        <taxon>Eukaryota</taxon>
        <taxon>Metazoa</taxon>
        <taxon>Ecdysozoa</taxon>
        <taxon>Arthropoda</taxon>
        <taxon>Chelicerata</taxon>
        <taxon>Arachnida</taxon>
        <taxon>Araneae</taxon>
        <taxon>Araneomorphae</taxon>
        <taxon>Entelegynae</taxon>
        <taxon>Araneoidea</taxon>
        <taxon>Araneidae</taxon>
        <taxon>Araneus</taxon>
    </lineage>
</organism>
<dbReference type="InterPro" id="IPR036971">
    <property type="entry name" value="PDEase_catalytic_dom_sf"/>
</dbReference>
<dbReference type="EMBL" id="BGPR01128803">
    <property type="protein sequence ID" value="GBN40530.1"/>
    <property type="molecule type" value="Genomic_DNA"/>
</dbReference>
<dbReference type="PROSITE" id="PS51845">
    <property type="entry name" value="PDEASE_I_2"/>
    <property type="match status" value="1"/>
</dbReference>
<reference evidence="4 6" key="1">
    <citation type="journal article" date="2019" name="Sci. Rep.">
        <title>Orb-weaving spider Araneus ventricosus genome elucidates the spidroin gene catalogue.</title>
        <authorList>
            <person name="Kono N."/>
            <person name="Nakamura H."/>
            <person name="Ohtoshi R."/>
            <person name="Moran D.A.P."/>
            <person name="Shinohara A."/>
            <person name="Yoshida Y."/>
            <person name="Fujiwara M."/>
            <person name="Mori M."/>
            <person name="Tomita M."/>
            <person name="Arakawa K."/>
        </authorList>
    </citation>
    <scope>NUCLEOTIDE SEQUENCE [LARGE SCALE GENOMIC DNA]</scope>
</reference>
<dbReference type="SUPFAM" id="SSF109604">
    <property type="entry name" value="HD-domain/PDEase-like"/>
    <property type="match status" value="1"/>
</dbReference>
<dbReference type="PANTHER" id="PTHR11347">
    <property type="entry name" value="CYCLIC NUCLEOTIDE PHOSPHODIESTERASE"/>
    <property type="match status" value="1"/>
</dbReference>